<dbReference type="SUPFAM" id="SSF51905">
    <property type="entry name" value="FAD/NAD(P)-binding domain"/>
    <property type="match status" value="2"/>
</dbReference>
<keyword evidence="4" id="KW-0503">Monooxygenase</keyword>
<keyword evidence="3" id="KW-0560">Oxidoreductase</keyword>
<gene>
    <name evidence="4" type="primary">DEP4</name>
    <name evidence="4" type="ORF">PRK78_004091</name>
</gene>
<sequence length="543" mass="61808">MEHFDVVVVGAVDESSSIGGAWSKERIYPSLYAQISYPLFEYSFYPMKKEGISPDGFISGATIHDYLANFAKDHDLIRRTRLKTRVTRVRRNSNGLGWILDAGERQLECDKLIYATGANSSPIMPSWPRDCFEKPVIHTWQIGEYLDHIEHHVERATVVGASKSAYDTMFQLLRAGKKVDWIIRDSASGPFSIYAPTFMGLWNIVDHISTRMAANFSPSIMNTSGFWYHFLQRTIVGRGLTNVYWRTATYLSARYAEYPKSEHTRNLRAKPHSDGLFWGSGGIGIATVPDFWKVMHAGDVKVHRTEIESFSHKDVVNLKNDRSVATDIVILCTGFDKGYGTFSEDLQEELGLRYDNTKSPKWTMLDAQGEQTVNKLLPYLRKEPLPSSTAPKRPDQGPNRHYRRLIVPQLAAQGDRSILFPGHIHSAFTPLAAELQALWGVAFLHGWLALPSQDDMELEAATFNAWTRKRYLEQGRKHSYFIYDYLSYIDTLMRDLGLNPHRKSNILAEMFVPYRPSDYRGLIDEYLAGRAKAVNGQVMSSKD</sequence>
<dbReference type="PANTHER" id="PTHR23023">
    <property type="entry name" value="DIMETHYLANILINE MONOOXYGENASE"/>
    <property type="match status" value="1"/>
</dbReference>
<keyword evidence="5" id="KW-1185">Reference proteome</keyword>
<dbReference type="Proteomes" id="UP001219355">
    <property type="component" value="Chromosome 2"/>
</dbReference>
<dbReference type="InterPro" id="IPR050346">
    <property type="entry name" value="FMO-like"/>
</dbReference>
<protein>
    <submittedName>
        <fullName evidence="4">FAD-dependent monooxygenase dep4</fullName>
    </submittedName>
</protein>
<accession>A0AAF0DI05</accession>
<keyword evidence="2" id="KW-0274">FAD</keyword>
<keyword evidence="1" id="KW-0285">Flavoprotein</keyword>
<organism evidence="4 5">
    <name type="scientific">Emydomyces testavorans</name>
    <dbReference type="NCBI Taxonomy" id="2070801"/>
    <lineage>
        <taxon>Eukaryota</taxon>
        <taxon>Fungi</taxon>
        <taxon>Dikarya</taxon>
        <taxon>Ascomycota</taxon>
        <taxon>Pezizomycotina</taxon>
        <taxon>Eurotiomycetes</taxon>
        <taxon>Eurotiomycetidae</taxon>
        <taxon>Onygenales</taxon>
        <taxon>Nannizziopsiaceae</taxon>
        <taxon>Emydomyces</taxon>
    </lineage>
</organism>
<reference evidence="4" key="1">
    <citation type="submission" date="2023-03" db="EMBL/GenBank/DDBJ databases">
        <title>Emydomyces testavorans Genome Sequence.</title>
        <authorList>
            <person name="Hoyer L."/>
        </authorList>
    </citation>
    <scope>NUCLEOTIDE SEQUENCE</scope>
    <source>
        <strain evidence="4">16-2883</strain>
    </source>
</reference>
<proteinExistence type="predicted"/>
<dbReference type="InterPro" id="IPR036188">
    <property type="entry name" value="FAD/NAD-bd_sf"/>
</dbReference>
<evidence type="ECO:0000313" key="5">
    <source>
        <dbReference type="Proteomes" id="UP001219355"/>
    </source>
</evidence>
<dbReference type="Pfam" id="PF13738">
    <property type="entry name" value="Pyr_redox_3"/>
    <property type="match status" value="1"/>
</dbReference>
<evidence type="ECO:0000256" key="2">
    <source>
        <dbReference type="ARBA" id="ARBA00022827"/>
    </source>
</evidence>
<evidence type="ECO:0000256" key="1">
    <source>
        <dbReference type="ARBA" id="ARBA00022630"/>
    </source>
</evidence>
<dbReference type="AlphaFoldDB" id="A0AAF0DI05"/>
<evidence type="ECO:0000256" key="3">
    <source>
        <dbReference type="ARBA" id="ARBA00023002"/>
    </source>
</evidence>
<evidence type="ECO:0000313" key="4">
    <source>
        <dbReference type="EMBL" id="WEW58623.1"/>
    </source>
</evidence>
<dbReference type="GO" id="GO:0004497">
    <property type="term" value="F:monooxygenase activity"/>
    <property type="evidence" value="ECO:0007669"/>
    <property type="project" value="UniProtKB-KW"/>
</dbReference>
<name>A0AAF0DI05_9EURO</name>
<dbReference type="Gene3D" id="3.50.50.60">
    <property type="entry name" value="FAD/NAD(P)-binding domain"/>
    <property type="match status" value="2"/>
</dbReference>
<dbReference type="EMBL" id="CP120628">
    <property type="protein sequence ID" value="WEW58623.1"/>
    <property type="molecule type" value="Genomic_DNA"/>
</dbReference>